<dbReference type="InterPro" id="IPR036770">
    <property type="entry name" value="Ankyrin_rpt-contain_sf"/>
</dbReference>
<dbReference type="SUPFAM" id="SSF52540">
    <property type="entry name" value="P-loop containing nucleoside triphosphate hydrolases"/>
    <property type="match status" value="1"/>
</dbReference>
<protein>
    <recommendedName>
        <fullName evidence="1">protein S-acyltransferase</fullName>
        <ecNumber evidence="1">2.3.1.225</ecNumber>
    </recommendedName>
</protein>
<dbReference type="SUPFAM" id="SSF48403">
    <property type="entry name" value="Ankyrin repeat"/>
    <property type="match status" value="1"/>
</dbReference>
<dbReference type="EC" id="2.3.1.225" evidence="1"/>
<dbReference type="InterPro" id="IPR035994">
    <property type="entry name" value="Nucleoside_phosphorylase_sf"/>
</dbReference>
<evidence type="ECO:0000256" key="2">
    <source>
        <dbReference type="ARBA" id="ARBA00022737"/>
    </source>
</evidence>
<evidence type="ECO:0000256" key="4">
    <source>
        <dbReference type="PROSITE-ProRule" id="PRU00023"/>
    </source>
</evidence>
<evidence type="ECO:0000313" key="7">
    <source>
        <dbReference type="EMBL" id="CZR37766.1"/>
    </source>
</evidence>
<dbReference type="InterPro" id="IPR002110">
    <property type="entry name" value="Ankyrin_rpt"/>
</dbReference>
<dbReference type="Gene3D" id="3.40.50.1580">
    <property type="entry name" value="Nucleoside phosphorylase domain"/>
    <property type="match status" value="1"/>
</dbReference>
<evidence type="ECO:0000259" key="6">
    <source>
        <dbReference type="PROSITE" id="PS50837"/>
    </source>
</evidence>
<feature type="repeat" description="ANK" evidence="4">
    <location>
        <begin position="1430"/>
        <end position="1462"/>
    </location>
</feature>
<dbReference type="Pfam" id="PF12796">
    <property type="entry name" value="Ank_2"/>
    <property type="match status" value="3"/>
</dbReference>
<feature type="chain" id="PRO_5012340562" description="protein S-acyltransferase" evidence="5">
    <location>
        <begin position="27"/>
        <end position="1526"/>
    </location>
</feature>
<dbReference type="GeneID" id="42051922"/>
<dbReference type="InterPro" id="IPR027417">
    <property type="entry name" value="P-loop_NTPase"/>
</dbReference>
<dbReference type="Proteomes" id="UP000183971">
    <property type="component" value="Unassembled WGS sequence"/>
</dbReference>
<comment type="caution">
    <text evidence="7">The sequence shown here is derived from an EMBL/GenBank/DDBJ whole genome shotgun (WGS) entry which is preliminary data.</text>
</comment>
<reference evidence="8" key="1">
    <citation type="journal article" date="2016" name="Genome Biol. Evol.">
        <title>Comparative 'omics' of the Fusarium fujikuroi species complex highlights differences in genetic potential and metabolite synthesis.</title>
        <authorList>
            <person name="Niehaus E.-M."/>
            <person name="Muensterkoetter M."/>
            <person name="Proctor R.H."/>
            <person name="Brown D.W."/>
            <person name="Sharon A."/>
            <person name="Idan Y."/>
            <person name="Oren-Young L."/>
            <person name="Sieber C.M."/>
            <person name="Novak O."/>
            <person name="Pencik A."/>
            <person name="Tarkowska D."/>
            <person name="Hromadova K."/>
            <person name="Freeman S."/>
            <person name="Maymon M."/>
            <person name="Elazar M."/>
            <person name="Youssef S.A."/>
            <person name="El-Shabrawy E.S.M."/>
            <person name="Shalaby A.B.A."/>
            <person name="Houterman P."/>
            <person name="Brock N.L."/>
            <person name="Burkhardt I."/>
            <person name="Tsavkelova E.A."/>
            <person name="Dickschat J.S."/>
            <person name="Galuszka P."/>
            <person name="Gueldener U."/>
            <person name="Tudzynski B."/>
        </authorList>
    </citation>
    <scope>NUCLEOTIDE SEQUENCE [LARGE SCALE GENOMIC DNA]</scope>
    <source>
        <strain evidence="8">ET1</strain>
    </source>
</reference>
<dbReference type="VEuPathDB" id="FungiDB:FPRO_07043"/>
<dbReference type="SUPFAM" id="SSF53167">
    <property type="entry name" value="Purine and uridine phosphorylases"/>
    <property type="match status" value="1"/>
</dbReference>
<dbReference type="RefSeq" id="XP_031078359.1">
    <property type="nucleotide sequence ID" value="XM_031227977.1"/>
</dbReference>
<keyword evidence="8" id="KW-1185">Reference proteome</keyword>
<dbReference type="PANTHER" id="PTHR24161">
    <property type="entry name" value="ANK_REP_REGION DOMAIN-CONTAINING PROTEIN-RELATED"/>
    <property type="match status" value="1"/>
</dbReference>
<dbReference type="Pfam" id="PF00023">
    <property type="entry name" value="Ank"/>
    <property type="match status" value="2"/>
</dbReference>
<feature type="repeat" description="ANK" evidence="4">
    <location>
        <begin position="1230"/>
        <end position="1262"/>
    </location>
</feature>
<dbReference type="GO" id="GO:0009116">
    <property type="term" value="P:nucleoside metabolic process"/>
    <property type="evidence" value="ECO:0007669"/>
    <property type="project" value="InterPro"/>
</dbReference>
<feature type="repeat" description="ANK" evidence="4">
    <location>
        <begin position="1329"/>
        <end position="1353"/>
    </location>
</feature>
<dbReference type="InterPro" id="IPR003593">
    <property type="entry name" value="AAA+_ATPase"/>
</dbReference>
<dbReference type="EMBL" id="FJOF01000003">
    <property type="protein sequence ID" value="CZR37766.1"/>
    <property type="molecule type" value="Genomic_DNA"/>
</dbReference>
<evidence type="ECO:0000256" key="5">
    <source>
        <dbReference type="SAM" id="SignalP"/>
    </source>
</evidence>
<dbReference type="SMART" id="SM00248">
    <property type="entry name" value="ANK"/>
    <property type="match status" value="11"/>
</dbReference>
<dbReference type="Pfam" id="PF01048">
    <property type="entry name" value="PNP_UDP_1"/>
    <property type="match status" value="1"/>
</dbReference>
<keyword evidence="5" id="KW-0732">Signal</keyword>
<evidence type="ECO:0000313" key="8">
    <source>
        <dbReference type="Proteomes" id="UP000183971"/>
    </source>
</evidence>
<proteinExistence type="predicted"/>
<dbReference type="GO" id="GO:0019706">
    <property type="term" value="F:protein-cysteine S-palmitoyltransferase activity"/>
    <property type="evidence" value="ECO:0007669"/>
    <property type="project" value="UniProtKB-EC"/>
</dbReference>
<dbReference type="PROSITE" id="PS50088">
    <property type="entry name" value="ANK_REPEAT"/>
    <property type="match status" value="10"/>
</dbReference>
<feature type="repeat" description="ANK" evidence="4">
    <location>
        <begin position="1397"/>
        <end position="1429"/>
    </location>
</feature>
<feature type="domain" description="NACHT" evidence="6">
    <location>
        <begin position="641"/>
        <end position="804"/>
    </location>
</feature>
<feature type="repeat" description="ANK" evidence="4">
    <location>
        <begin position="1364"/>
        <end position="1396"/>
    </location>
</feature>
<gene>
    <name evidence="7" type="ORF">FPRO_07043</name>
</gene>
<dbReference type="PANTHER" id="PTHR24161:SF85">
    <property type="entry name" value="PALMITOYLTRANSFERASE HIP14"/>
    <property type="match status" value="1"/>
</dbReference>
<dbReference type="PROSITE" id="PS50837">
    <property type="entry name" value="NACHT"/>
    <property type="match status" value="1"/>
</dbReference>
<feature type="repeat" description="ANK" evidence="4">
    <location>
        <begin position="1165"/>
        <end position="1197"/>
    </location>
</feature>
<name>A0A1L7VDG8_FUSPR</name>
<keyword evidence="2" id="KW-0677">Repeat</keyword>
<accession>A0A1L7VDG8</accession>
<feature type="repeat" description="ANK" evidence="4">
    <location>
        <begin position="1463"/>
        <end position="1495"/>
    </location>
</feature>
<feature type="repeat" description="ANK" evidence="4">
    <location>
        <begin position="1296"/>
        <end position="1328"/>
    </location>
</feature>
<dbReference type="Gene3D" id="3.40.50.300">
    <property type="entry name" value="P-loop containing nucleotide triphosphate hydrolases"/>
    <property type="match status" value="1"/>
</dbReference>
<feature type="signal peptide" evidence="5">
    <location>
        <begin position="1"/>
        <end position="26"/>
    </location>
</feature>
<feature type="repeat" description="ANK" evidence="4">
    <location>
        <begin position="1263"/>
        <end position="1295"/>
    </location>
</feature>
<dbReference type="PRINTS" id="PR01415">
    <property type="entry name" value="ANKYRIN"/>
</dbReference>
<feature type="repeat" description="ANK" evidence="4">
    <location>
        <begin position="1198"/>
        <end position="1221"/>
    </location>
</feature>
<dbReference type="InterPro" id="IPR056884">
    <property type="entry name" value="NPHP3-like_N"/>
</dbReference>
<dbReference type="Gene3D" id="1.25.40.20">
    <property type="entry name" value="Ankyrin repeat-containing domain"/>
    <property type="match status" value="4"/>
</dbReference>
<keyword evidence="3 4" id="KW-0040">ANK repeat</keyword>
<evidence type="ECO:0000256" key="1">
    <source>
        <dbReference type="ARBA" id="ARBA00012210"/>
    </source>
</evidence>
<organism evidence="7 8">
    <name type="scientific">Fusarium proliferatum (strain ET1)</name>
    <name type="common">Orchid endophyte fungus</name>
    <dbReference type="NCBI Taxonomy" id="1227346"/>
    <lineage>
        <taxon>Eukaryota</taxon>
        <taxon>Fungi</taxon>
        <taxon>Dikarya</taxon>
        <taxon>Ascomycota</taxon>
        <taxon>Pezizomycotina</taxon>
        <taxon>Sordariomycetes</taxon>
        <taxon>Hypocreomycetidae</taxon>
        <taxon>Hypocreales</taxon>
        <taxon>Nectriaceae</taxon>
        <taxon>Fusarium</taxon>
        <taxon>Fusarium fujikuroi species complex</taxon>
    </lineage>
</organism>
<dbReference type="InterPro" id="IPR000845">
    <property type="entry name" value="Nucleoside_phosphorylase_d"/>
</dbReference>
<dbReference type="Pfam" id="PF24883">
    <property type="entry name" value="NPHP3_N"/>
    <property type="match status" value="2"/>
</dbReference>
<dbReference type="SMART" id="SM00382">
    <property type="entry name" value="AAA"/>
    <property type="match status" value="1"/>
</dbReference>
<sequence>MSRRKIPLQEFTVGWVCALPIELAAAQEILDERYQDLSYQDANDTNLYTLGCINNHNVVIACLPAGQLGTSSAAVMAARMKSTFTAIRFGLMVGIGGGVPSDQADIRLGDVVVSQPTKHNGGVVQYDMGKVRPRTCERTGSLNSPPEILLNALSKFKTNELRGMSNFASRLSILNSSPVFTSENAGPDILFESTYEHVGGDRCERCDIDRQIRRQAYESRGCTVHDGTIASGNQVMRDSKLRDQVSRALGGVLCFEMEAAGLMNSFPCLVIRGICDYADSHKNKRWQPYASAAAALCAKEILSIIPQTEVRETQRAQGMFLSEFLRSIIDGVDPQPFLEVLSNRGHGQEIPKVTIDCQQQKFHWVFKNIDFKHWVQSSLSKGLWLSGPPECGLYEVSSYIAEPENTTWTPGSVLRFFCSLKKGDETSAKLVRRLLFEIIYRSSTQQVSIIKEFLHTLRERLVKRRERDTERHERGEERRAAPKVISEWHHKLDTVFKDDGRPHEVIKTMLEEASAFDHWAALQAALDIEQDLEMLIIIDGLDDIEDHRNEFKDGVRGFVDYLLGRTTTAKILLTSRPRADLKELFTGLPCIEYDKERKDCLASLYFDNSRYGRISEEHEGSLKWIWTHTQCLKWLAADASRLLYLQGKPGSGKSTLTKYFAKLLLERELSVKPAILATFFYSWREGEAQRSHYNMLRSILYSILNQHEAFFYHRFQNEYRRKLAEGGSCDGGLVSWDYLSLKNLLSSLRDYAEQERFYLIIDAVDESDDKDRREILDLLLGICSETKVCFIKVFMASRPVAALERRISEFHSFIRLQDETQSDIFNFASAFLQRVDFPQFVDQARRYMVENANGVFLWVKLVGEELLAYDEQGCAEEDIFEFLRSLPTELDELYQRMLDKMTARTDKEQRDGVKMFRFVLFAGRPLSVRELLHALGIPDSPEPEFLASEDLFQRRIPHERRIVHCGGNFLEIKQHNSTWTSSSSGKATVQAMHQTVREFFLRPNGYVAMSKFKMVGDDAHVSMAITCIRYLMLCTANMATRPSDVRKWNLQDFVSCVHHINQRPLASYALAHLKYHLDRCRGDAYVRRLKTQFIDELIRTSDGATYLLERWARSQLGETLLSEQSNSIAETFRDMALNTAVNNGFSEATEVLALAGTNIQLKDKNGRALLSLAAASGHKAVVHMLLECQADPDTTDNDGRTPLSWAARNGFETVVRILLERTSYGGPEKDGMTPLCWASMNGHKPVVRLLLDHGADPNVVDNNGWTSLGRTTKNGHATTVELLLQEGAKIDTRNKAGRTALNLAARSGHEALVRLLLRFGADAKAEDKAGLTALYWAARNGHKTVVQLLLEHGHHGVIDAMDKKGQTALIWAARNKDKETVRLLLLHQAYVDIMDKGGSTALIWAVRKRDMEIVQALLGQKVDIDTKDDEGSSALLWATRNGDKAMLQLFLDFGADIHARGRYGWTALHWAVLARHRAIVQLLLDYNVDIEIRDDEGYTALSWAIRHGYEDIAGLLLGSKNTEPEE</sequence>
<dbReference type="InterPro" id="IPR007111">
    <property type="entry name" value="NACHT_NTPase"/>
</dbReference>
<evidence type="ECO:0000256" key="3">
    <source>
        <dbReference type="ARBA" id="ARBA00023043"/>
    </source>
</evidence>
<dbReference type="PROSITE" id="PS50297">
    <property type="entry name" value="ANK_REP_REGION"/>
    <property type="match status" value="10"/>
</dbReference>